<feature type="transmembrane region" description="Helical" evidence="11">
    <location>
        <begin position="12"/>
        <end position="28"/>
    </location>
</feature>
<keyword evidence="6 11" id="KW-0472">Membrane</keyword>
<dbReference type="AlphaFoldDB" id="A0A1J5T1C2"/>
<dbReference type="GO" id="GO:0003755">
    <property type="term" value="F:peptidyl-prolyl cis-trans isomerase activity"/>
    <property type="evidence" value="ECO:0007669"/>
    <property type="project" value="InterPro"/>
</dbReference>
<dbReference type="SUPFAM" id="SSF54534">
    <property type="entry name" value="FKBP-like"/>
    <property type="match status" value="1"/>
</dbReference>
<dbReference type="Gene3D" id="1.10.4030.10">
    <property type="entry name" value="Porin chaperone SurA, peptide-binding domain"/>
    <property type="match status" value="1"/>
</dbReference>
<dbReference type="Pfam" id="PF13624">
    <property type="entry name" value="SurA_N_3"/>
    <property type="match status" value="1"/>
</dbReference>
<accession>A0A1J5T1C2</accession>
<dbReference type="EMBL" id="MLJW01000011">
    <property type="protein sequence ID" value="OIR14583.1"/>
    <property type="molecule type" value="Genomic_DNA"/>
</dbReference>
<evidence type="ECO:0000256" key="9">
    <source>
        <dbReference type="ARBA" id="ARBA00040743"/>
    </source>
</evidence>
<comment type="similarity">
    <text evidence="8">Belongs to the PpiD chaperone family.</text>
</comment>
<dbReference type="SUPFAM" id="SSF109998">
    <property type="entry name" value="Triger factor/SurA peptide-binding domain-like"/>
    <property type="match status" value="1"/>
</dbReference>
<organism evidence="13">
    <name type="scientific">mine drainage metagenome</name>
    <dbReference type="NCBI Taxonomy" id="410659"/>
    <lineage>
        <taxon>unclassified sequences</taxon>
        <taxon>metagenomes</taxon>
        <taxon>ecological metagenomes</taxon>
    </lineage>
</organism>
<protein>
    <recommendedName>
        <fullName evidence="9">Periplasmic chaperone PpiD</fullName>
    </recommendedName>
    <alternativeName>
        <fullName evidence="10">Periplasmic folding chaperone</fullName>
    </alternativeName>
</protein>
<proteinExistence type="inferred from homology"/>
<keyword evidence="3" id="KW-0997">Cell inner membrane</keyword>
<evidence type="ECO:0000256" key="10">
    <source>
        <dbReference type="ARBA" id="ARBA00042775"/>
    </source>
</evidence>
<dbReference type="PROSITE" id="PS01096">
    <property type="entry name" value="PPIC_PPIASE_1"/>
    <property type="match status" value="1"/>
</dbReference>
<dbReference type="Pfam" id="PF13616">
    <property type="entry name" value="Rotamase_3"/>
    <property type="match status" value="1"/>
</dbReference>
<comment type="caution">
    <text evidence="13">The sequence shown here is derived from an EMBL/GenBank/DDBJ whole genome shotgun (WGS) entry which is preliminary data.</text>
</comment>
<keyword evidence="4 11" id="KW-0812">Transmembrane</keyword>
<evidence type="ECO:0000256" key="8">
    <source>
        <dbReference type="ARBA" id="ARBA00038408"/>
    </source>
</evidence>
<dbReference type="InterPro" id="IPR000297">
    <property type="entry name" value="PPIase_PpiC"/>
</dbReference>
<keyword evidence="7" id="KW-0143">Chaperone</keyword>
<keyword evidence="5 11" id="KW-1133">Transmembrane helix</keyword>
<evidence type="ECO:0000313" key="13">
    <source>
        <dbReference type="EMBL" id="OIR14583.1"/>
    </source>
</evidence>
<dbReference type="InterPro" id="IPR027304">
    <property type="entry name" value="Trigger_fact/SurA_dom_sf"/>
</dbReference>
<evidence type="ECO:0000256" key="11">
    <source>
        <dbReference type="SAM" id="Phobius"/>
    </source>
</evidence>
<keyword evidence="13" id="KW-0413">Isomerase</keyword>
<dbReference type="Gene3D" id="3.10.50.40">
    <property type="match status" value="1"/>
</dbReference>
<name>A0A1J5T1C2_9ZZZZ</name>
<evidence type="ECO:0000256" key="6">
    <source>
        <dbReference type="ARBA" id="ARBA00023136"/>
    </source>
</evidence>
<evidence type="ECO:0000256" key="1">
    <source>
        <dbReference type="ARBA" id="ARBA00004382"/>
    </source>
</evidence>
<feature type="domain" description="PpiC" evidence="12">
    <location>
        <begin position="263"/>
        <end position="366"/>
    </location>
</feature>
<keyword evidence="2" id="KW-1003">Cell membrane</keyword>
<dbReference type="InterPro" id="IPR052029">
    <property type="entry name" value="PpiD_chaperone"/>
</dbReference>
<dbReference type="InterPro" id="IPR046357">
    <property type="entry name" value="PPIase_dom_sf"/>
</dbReference>
<sequence>MFDFVQEKKRLVQIVLALIILPFAFWGVDSYRKSGGAAPLATVNGEKISQQEFDNALNQQEQRFREMAGANFDPAFFDKPEIKFSVLDGLISQHLMGMEANKAGLSLTNEQIGQIIVNIGAFQKDGKFDRQLYETVLKEKGKTPAGFDAEIRQAVLVQQLNEAYTQNGYAPKAVAENLIRLNEQKRVVAVASLDAASFIKQVKLSDNAVSDYYTKNAQEFQMPERAKVEYVVLSADSLLSQMTVSDDEIKQYYTEHLAEFGTQEQRQAAHILITVAKQATDAEKQAAQAKAEKVLQLVRQSPSQFAALAKQYSQDPGSAANGGDLGMFGRGAMVKPFEDSVFSLKVGEVSGLVQTDFGYHIIKVLAIKPAKTPALSEVKGMIAQRLKLQLANDKFAELAEKFNNTVYEQSDSLKPAAELAKTSVQPGVWLSKGQAPAGIWTEKALQAVFSEDALKNKRNTAAVEVAPNTLLAARVTEYKPASERPLAEVSASIQQQLQRMQASELATQQGQKLLDQLQRGEKANVAWKAAEVATRNQRSGIDPALLQAVFRADVSKLPAYVGVNSSSGYVLARIDAVKDDASIDDSKLARYEQQIRQLTGDALLMAYMSDAKKRANISIKGFAQEDKK</sequence>
<dbReference type="InterPro" id="IPR023058">
    <property type="entry name" value="PPIase_PpiC_CS"/>
</dbReference>
<evidence type="ECO:0000256" key="2">
    <source>
        <dbReference type="ARBA" id="ARBA00022475"/>
    </source>
</evidence>
<dbReference type="PANTHER" id="PTHR47529">
    <property type="entry name" value="PEPTIDYL-PROLYL CIS-TRANS ISOMERASE D"/>
    <property type="match status" value="1"/>
</dbReference>
<evidence type="ECO:0000256" key="7">
    <source>
        <dbReference type="ARBA" id="ARBA00023186"/>
    </source>
</evidence>
<dbReference type="GO" id="GO:0005886">
    <property type="term" value="C:plasma membrane"/>
    <property type="evidence" value="ECO:0007669"/>
    <property type="project" value="UniProtKB-SubCell"/>
</dbReference>
<evidence type="ECO:0000259" key="12">
    <source>
        <dbReference type="PROSITE" id="PS50198"/>
    </source>
</evidence>
<gene>
    <name evidence="13" type="primary">ppiD_4</name>
    <name evidence="13" type="ORF">GALL_43850</name>
</gene>
<dbReference type="PANTHER" id="PTHR47529:SF1">
    <property type="entry name" value="PERIPLASMIC CHAPERONE PPID"/>
    <property type="match status" value="1"/>
</dbReference>
<comment type="subcellular location">
    <subcellularLocation>
        <location evidence="1">Cell inner membrane</location>
        <topology evidence="1">Single-pass type II membrane protein</topology>
        <orientation evidence="1">Periplasmic side</orientation>
    </subcellularLocation>
</comment>
<evidence type="ECO:0000256" key="4">
    <source>
        <dbReference type="ARBA" id="ARBA00022692"/>
    </source>
</evidence>
<reference evidence="13" key="1">
    <citation type="submission" date="2016-10" db="EMBL/GenBank/DDBJ databases">
        <title>Sequence of Gallionella enrichment culture.</title>
        <authorList>
            <person name="Poehlein A."/>
            <person name="Muehling M."/>
            <person name="Daniel R."/>
        </authorList>
    </citation>
    <scope>NUCLEOTIDE SEQUENCE</scope>
</reference>
<dbReference type="PROSITE" id="PS50198">
    <property type="entry name" value="PPIC_PPIASE_2"/>
    <property type="match status" value="1"/>
</dbReference>
<evidence type="ECO:0000256" key="5">
    <source>
        <dbReference type="ARBA" id="ARBA00022989"/>
    </source>
</evidence>
<evidence type="ECO:0000256" key="3">
    <source>
        <dbReference type="ARBA" id="ARBA00022519"/>
    </source>
</evidence>